<sequence length="74" mass="8240">MAGNRLYDISTFEELAAMDSVKLVSYAFTKKHKGWYGKTGTFKDAKMDTLSDCEIKSAIRYIKDAGRSIAIPGQ</sequence>
<evidence type="ECO:0000313" key="1">
    <source>
        <dbReference type="EMBL" id="MRX75606.1"/>
    </source>
</evidence>
<gene>
    <name evidence="1" type="ORF">GJU39_05835</name>
</gene>
<evidence type="ECO:0008006" key="3">
    <source>
        <dbReference type="Google" id="ProtNLM"/>
    </source>
</evidence>
<protein>
    <recommendedName>
        <fullName evidence="3">Cytochrome c</fullName>
    </recommendedName>
</protein>
<evidence type="ECO:0000313" key="2">
    <source>
        <dbReference type="Proteomes" id="UP000487757"/>
    </source>
</evidence>
<keyword evidence="2" id="KW-1185">Reference proteome</keyword>
<dbReference type="RefSeq" id="WP_154279764.1">
    <property type="nucleotide sequence ID" value="NZ_JBHUJQ010000001.1"/>
</dbReference>
<proteinExistence type="predicted"/>
<dbReference type="Proteomes" id="UP000487757">
    <property type="component" value="Unassembled WGS sequence"/>
</dbReference>
<accession>A0A7K0FY08</accession>
<dbReference type="AlphaFoldDB" id="A0A7K0FY08"/>
<organism evidence="1 2">
    <name type="scientific">Pedobacter petrophilus</name>
    <dbReference type="NCBI Taxonomy" id="1908241"/>
    <lineage>
        <taxon>Bacteria</taxon>
        <taxon>Pseudomonadati</taxon>
        <taxon>Bacteroidota</taxon>
        <taxon>Sphingobacteriia</taxon>
        <taxon>Sphingobacteriales</taxon>
        <taxon>Sphingobacteriaceae</taxon>
        <taxon>Pedobacter</taxon>
    </lineage>
</organism>
<name>A0A7K0FY08_9SPHI</name>
<dbReference type="OrthoDB" id="772513at2"/>
<reference evidence="1 2" key="1">
    <citation type="submission" date="2019-11" db="EMBL/GenBank/DDBJ databases">
        <title>Pedobacter petrophilus genome.</title>
        <authorList>
            <person name="Feldbauer M.J."/>
            <person name="Newman J.D."/>
        </authorList>
    </citation>
    <scope>NUCLEOTIDE SEQUENCE [LARGE SCALE GENOMIC DNA]</scope>
    <source>
        <strain evidence="1 2">LMG 29686</strain>
    </source>
</reference>
<dbReference type="EMBL" id="WKKH01000006">
    <property type="protein sequence ID" value="MRX75606.1"/>
    <property type="molecule type" value="Genomic_DNA"/>
</dbReference>
<comment type="caution">
    <text evidence="1">The sequence shown here is derived from an EMBL/GenBank/DDBJ whole genome shotgun (WGS) entry which is preliminary data.</text>
</comment>